<proteinExistence type="predicted"/>
<keyword evidence="3" id="KW-1185">Reference proteome</keyword>
<reference evidence="4" key="3">
    <citation type="submission" date="2015-07" db="EMBL/GenBank/DDBJ databases">
        <title>Draft Genome Sequence of Oceanobacillus picturae Heshi-B3 that Was Isolated from Fermented Rice Bran with Aging Salted Mackerel, Which Was Named Heshiko as Traditional Fermented Seafood in Japan.</title>
        <authorList>
            <person name="Akuzawa S."/>
            <person name="Nakagawa J."/>
            <person name="Kanekatsu T."/>
            <person name="Kanesaki Y."/>
            <person name="Suzuki T."/>
        </authorList>
    </citation>
    <scope>NUCLEOTIDE SEQUENCE [LARGE SCALE GENOMIC DNA]</scope>
    <source>
        <strain evidence="4">Heshi-B3</strain>
    </source>
</reference>
<evidence type="ECO:0000313" key="4">
    <source>
        <dbReference type="Proteomes" id="UP000052946"/>
    </source>
</evidence>
<organism evidence="1 3">
    <name type="scientific">Oceanobacillus picturae</name>
    <dbReference type="NCBI Taxonomy" id="171693"/>
    <lineage>
        <taxon>Bacteria</taxon>
        <taxon>Bacillati</taxon>
        <taxon>Bacillota</taxon>
        <taxon>Bacilli</taxon>
        <taxon>Bacillales</taxon>
        <taxon>Bacillaceae</taxon>
        <taxon>Oceanobacillus</taxon>
    </lineage>
</organism>
<dbReference type="Proteomes" id="UP000052946">
    <property type="component" value="Unassembled WGS sequence"/>
</dbReference>
<protein>
    <submittedName>
        <fullName evidence="2">GNAT family acetyltransferase</fullName>
    </submittedName>
</protein>
<comment type="caution">
    <text evidence="1">The sequence shown here is derived from an EMBL/GenBank/DDBJ whole genome shotgun (WGS) entry which is preliminary data.</text>
</comment>
<name>W9AK50_9BACI</name>
<gene>
    <name evidence="1" type="ORF">BN988_01803</name>
    <name evidence="2" type="ORF">OPHB3_3135</name>
</gene>
<reference evidence="1 3" key="2">
    <citation type="submission" date="2014-03" db="EMBL/GenBank/DDBJ databases">
        <authorList>
            <person name="Urmite Genomes U."/>
        </authorList>
    </citation>
    <scope>NUCLEOTIDE SEQUENCE [LARGE SCALE GENOMIC DNA]</scope>
    <source>
        <strain evidence="1 3">S1</strain>
    </source>
</reference>
<accession>W9AK50</accession>
<keyword evidence="2" id="KW-0808">Transferase</keyword>
<dbReference type="GO" id="GO:0016740">
    <property type="term" value="F:transferase activity"/>
    <property type="evidence" value="ECO:0007669"/>
    <property type="project" value="UniProtKB-KW"/>
</dbReference>
<evidence type="ECO:0000313" key="1">
    <source>
        <dbReference type="EMBL" id="CDO03297.1"/>
    </source>
</evidence>
<dbReference type="EMBL" id="BBXV01000041">
    <property type="protein sequence ID" value="GAQ19173.1"/>
    <property type="molecule type" value="Genomic_DNA"/>
</dbReference>
<dbReference type="AlphaFoldDB" id="W9AK50"/>
<dbReference type="Proteomes" id="UP000028863">
    <property type="component" value="Unassembled WGS sequence"/>
</dbReference>
<sequence length="86" mass="9937">MKDVRKAGEKGRNSGNWLLACQPFEEEKQINPYAQVSYMMEELEEILMVKALTRSELRFGTVSYRIAWISNNILDEHKESLLSSGK</sequence>
<evidence type="ECO:0000313" key="2">
    <source>
        <dbReference type="EMBL" id="GAQ19173.1"/>
    </source>
</evidence>
<dbReference type="EMBL" id="CCAX010000001">
    <property type="protein sequence ID" value="CDO03297.1"/>
    <property type="molecule type" value="Genomic_DNA"/>
</dbReference>
<dbReference type="RefSeq" id="WP_036575185.1">
    <property type="nucleotide sequence ID" value="NZ_BBXV01000041.1"/>
</dbReference>
<evidence type="ECO:0000313" key="3">
    <source>
        <dbReference type="Proteomes" id="UP000028863"/>
    </source>
</evidence>
<reference evidence="2 4" key="4">
    <citation type="journal article" date="2016" name="Genome Announc.">
        <title>Draft Genome Sequence of Oceanobacillus picturae Heshi-B3, Isolated from Fermented Rice Bran in a Traditional Japanese Seafood Dish.</title>
        <authorList>
            <person name="Akuzawa S."/>
            <person name="Nagaoka J."/>
            <person name="Kanekatsu M."/>
            <person name="Kanesaki Y."/>
            <person name="Suzuki T."/>
        </authorList>
    </citation>
    <scope>NUCLEOTIDE SEQUENCE [LARGE SCALE GENOMIC DNA]</scope>
    <source>
        <strain evidence="2 4">Heshi-B3</strain>
    </source>
</reference>
<reference evidence="1 3" key="1">
    <citation type="submission" date="2014-03" db="EMBL/GenBank/DDBJ databases">
        <title>Draft genome sequencing of Oceanobacillus picturae strain S1 isolated from human gut.</title>
        <authorList>
            <person name="Croce O."/>
            <person name="Lagier J.C."/>
            <person name="Raoult D."/>
        </authorList>
    </citation>
    <scope>NUCLEOTIDE SEQUENCE [LARGE SCALE GENOMIC DNA]</scope>
    <source>
        <strain evidence="1 3">S1</strain>
    </source>
</reference>